<comment type="caution">
    <text evidence="13">The sequence shown here is derived from an EMBL/GenBank/DDBJ whole genome shotgun (WGS) entry which is preliminary data.</text>
</comment>
<evidence type="ECO:0000256" key="6">
    <source>
        <dbReference type="ARBA" id="ARBA00022605"/>
    </source>
</evidence>
<dbReference type="Pfam" id="PF02153">
    <property type="entry name" value="PDH_N"/>
    <property type="match status" value="1"/>
</dbReference>
<dbReference type="InterPro" id="IPR002912">
    <property type="entry name" value="ACT_dom"/>
</dbReference>
<evidence type="ECO:0000259" key="12">
    <source>
        <dbReference type="PROSITE" id="PS51671"/>
    </source>
</evidence>
<dbReference type="Gene3D" id="3.40.50.720">
    <property type="entry name" value="NAD(P)-binding Rossmann-like Domain"/>
    <property type="match status" value="1"/>
</dbReference>
<dbReference type="UniPathway" id="UPA00122">
    <property type="reaction ID" value="UER00961"/>
</dbReference>
<evidence type="ECO:0000256" key="10">
    <source>
        <dbReference type="ARBA" id="ARBA00049260"/>
    </source>
</evidence>
<keyword evidence="8" id="KW-0520">NAD</keyword>
<evidence type="ECO:0000256" key="8">
    <source>
        <dbReference type="ARBA" id="ARBA00023027"/>
    </source>
</evidence>
<dbReference type="PANTHER" id="PTHR21363">
    <property type="entry name" value="PREPHENATE DEHYDROGENASE"/>
    <property type="match status" value="1"/>
</dbReference>
<keyword evidence="6" id="KW-0028">Amino-acid biosynthesis</keyword>
<reference evidence="13 14" key="1">
    <citation type="submission" date="2020-08" db="EMBL/GenBank/DDBJ databases">
        <title>Genomic Encyclopedia of Type Strains, Phase IV (KMG-IV): sequencing the most valuable type-strain genomes for metagenomic binning, comparative biology and taxonomic classification.</title>
        <authorList>
            <person name="Goeker M."/>
        </authorList>
    </citation>
    <scope>NUCLEOTIDE SEQUENCE [LARGE SCALE GENOMIC DNA]</scope>
    <source>
        <strain evidence="13 14">DSM 19612</strain>
    </source>
</reference>
<feature type="domain" description="Prephenate/arogenate dehydrogenase" evidence="11">
    <location>
        <begin position="2"/>
        <end position="292"/>
    </location>
</feature>
<dbReference type="PROSITE" id="PS51671">
    <property type="entry name" value="ACT"/>
    <property type="match status" value="1"/>
</dbReference>
<keyword evidence="7 13" id="KW-0560">Oxidoreductase</keyword>
<dbReference type="InterPro" id="IPR008927">
    <property type="entry name" value="6-PGluconate_DH-like_C_sf"/>
</dbReference>
<dbReference type="GO" id="GO:0004665">
    <property type="term" value="F:prephenate dehydrogenase (NADP+) activity"/>
    <property type="evidence" value="ECO:0007669"/>
    <property type="project" value="InterPro"/>
</dbReference>
<dbReference type="Gene3D" id="3.30.2130.10">
    <property type="entry name" value="VC0802-like"/>
    <property type="match status" value="1"/>
</dbReference>
<dbReference type="Gene3D" id="1.10.3660.10">
    <property type="entry name" value="6-phosphogluconate dehydrogenase C-terminal like domain"/>
    <property type="match status" value="1"/>
</dbReference>
<dbReference type="NCBIfam" id="NF005107">
    <property type="entry name" value="PRK06545.1-5"/>
    <property type="match status" value="1"/>
</dbReference>
<evidence type="ECO:0000256" key="1">
    <source>
        <dbReference type="ARBA" id="ARBA00005067"/>
    </source>
</evidence>
<dbReference type="FunFam" id="1.10.3660.10:FF:000003">
    <property type="entry name" value="Prephenate dehydrogenase"/>
    <property type="match status" value="1"/>
</dbReference>
<evidence type="ECO:0000259" key="11">
    <source>
        <dbReference type="PROSITE" id="PS51176"/>
    </source>
</evidence>
<dbReference type="InterPro" id="IPR050812">
    <property type="entry name" value="Preph/Arog_dehydrog"/>
</dbReference>
<dbReference type="Pfam" id="PF20463">
    <property type="entry name" value="PDH_C"/>
    <property type="match status" value="1"/>
</dbReference>
<evidence type="ECO:0000313" key="14">
    <source>
        <dbReference type="Proteomes" id="UP000581688"/>
    </source>
</evidence>
<dbReference type="EC" id="1.3.1.12" evidence="3"/>
<organism evidence="13 14">
    <name type="scientific">Salirhabdus euzebyi</name>
    <dbReference type="NCBI Taxonomy" id="394506"/>
    <lineage>
        <taxon>Bacteria</taxon>
        <taxon>Bacillati</taxon>
        <taxon>Bacillota</taxon>
        <taxon>Bacilli</taxon>
        <taxon>Bacillales</taxon>
        <taxon>Bacillaceae</taxon>
        <taxon>Salirhabdus</taxon>
    </lineage>
</organism>
<dbReference type="AlphaFoldDB" id="A0A841PYR4"/>
<dbReference type="SUPFAM" id="SSF55021">
    <property type="entry name" value="ACT-like"/>
    <property type="match status" value="1"/>
</dbReference>
<name>A0A841PYR4_9BACI</name>
<gene>
    <name evidence="13" type="ORF">HNQ94_000656</name>
</gene>
<evidence type="ECO:0000256" key="2">
    <source>
        <dbReference type="ARBA" id="ARBA00007964"/>
    </source>
</evidence>
<keyword evidence="14" id="KW-1185">Reference proteome</keyword>
<accession>A0A841PYR4</accession>
<dbReference type="PANTHER" id="PTHR21363:SF0">
    <property type="entry name" value="PREPHENATE DEHYDROGENASE [NADP(+)]"/>
    <property type="match status" value="1"/>
</dbReference>
<evidence type="ECO:0000256" key="7">
    <source>
        <dbReference type="ARBA" id="ARBA00023002"/>
    </source>
</evidence>
<evidence type="ECO:0000256" key="4">
    <source>
        <dbReference type="ARBA" id="ARBA00016891"/>
    </source>
</evidence>
<proteinExistence type="inferred from homology"/>
<dbReference type="GO" id="GO:0070403">
    <property type="term" value="F:NAD+ binding"/>
    <property type="evidence" value="ECO:0007669"/>
    <property type="project" value="InterPro"/>
</dbReference>
<dbReference type="InterPro" id="IPR045865">
    <property type="entry name" value="ACT-like_dom_sf"/>
</dbReference>
<comment type="catalytic activity">
    <reaction evidence="10">
        <text>prephenate + NAD(+) = 3-(4-hydroxyphenyl)pyruvate + CO2 + NADH</text>
        <dbReference type="Rhea" id="RHEA:13869"/>
        <dbReference type="ChEBI" id="CHEBI:16526"/>
        <dbReference type="ChEBI" id="CHEBI:29934"/>
        <dbReference type="ChEBI" id="CHEBI:36242"/>
        <dbReference type="ChEBI" id="CHEBI:57540"/>
        <dbReference type="ChEBI" id="CHEBI:57945"/>
        <dbReference type="EC" id="1.3.1.12"/>
    </reaction>
</comment>
<comment type="similarity">
    <text evidence="2">Belongs to the prephenate/arogenate dehydrogenase family.</text>
</comment>
<dbReference type="GO" id="GO:0008977">
    <property type="term" value="F:prephenate dehydrogenase (NAD+) activity"/>
    <property type="evidence" value="ECO:0007669"/>
    <property type="project" value="UniProtKB-EC"/>
</dbReference>
<evidence type="ECO:0000313" key="13">
    <source>
        <dbReference type="EMBL" id="MBB6452211.1"/>
    </source>
</evidence>
<dbReference type="SUPFAM" id="SSF48179">
    <property type="entry name" value="6-phosphogluconate dehydrogenase C-terminal domain-like"/>
    <property type="match status" value="1"/>
</dbReference>
<evidence type="ECO:0000256" key="9">
    <source>
        <dbReference type="ARBA" id="ARBA00023141"/>
    </source>
</evidence>
<dbReference type="InterPro" id="IPR046826">
    <property type="entry name" value="PDH_N"/>
</dbReference>
<dbReference type="InterPro" id="IPR003099">
    <property type="entry name" value="Prephen_DH"/>
</dbReference>
<dbReference type="InterPro" id="IPR046825">
    <property type="entry name" value="PDH_C"/>
</dbReference>
<keyword evidence="9" id="KW-0057">Aromatic amino acid biosynthesis</keyword>
<feature type="domain" description="ACT" evidence="12">
    <location>
        <begin position="297"/>
        <end position="367"/>
    </location>
</feature>
<dbReference type="FunFam" id="3.40.50.720:FF:000208">
    <property type="entry name" value="Prephenate dehydrogenase"/>
    <property type="match status" value="1"/>
</dbReference>
<dbReference type="Proteomes" id="UP000581688">
    <property type="component" value="Unassembled WGS sequence"/>
</dbReference>
<dbReference type="EMBL" id="JACHGH010000002">
    <property type="protein sequence ID" value="MBB6452211.1"/>
    <property type="molecule type" value="Genomic_DNA"/>
</dbReference>
<dbReference type="PROSITE" id="PS51176">
    <property type="entry name" value="PDH_ADH"/>
    <property type="match status" value="1"/>
</dbReference>
<keyword evidence="5" id="KW-0827">Tyrosine biosynthesis</keyword>
<evidence type="ECO:0000256" key="3">
    <source>
        <dbReference type="ARBA" id="ARBA00012068"/>
    </source>
</evidence>
<dbReference type="InterPro" id="IPR036291">
    <property type="entry name" value="NAD(P)-bd_dom_sf"/>
</dbReference>
<dbReference type="SUPFAM" id="SSF51735">
    <property type="entry name" value="NAD(P)-binding Rossmann-fold domains"/>
    <property type="match status" value="1"/>
</dbReference>
<dbReference type="RefSeq" id="WP_174495108.1">
    <property type="nucleotide sequence ID" value="NZ_CADDWK010000002.1"/>
</dbReference>
<comment type="pathway">
    <text evidence="1">Amino-acid biosynthesis; L-tyrosine biosynthesis; (4-hydroxyphenyl)pyruvate from prephenate (NAD(+) route): step 1/1.</text>
</comment>
<dbReference type="GO" id="GO:0006571">
    <property type="term" value="P:tyrosine biosynthetic process"/>
    <property type="evidence" value="ECO:0007669"/>
    <property type="project" value="UniProtKB-UniPathway"/>
</dbReference>
<evidence type="ECO:0000256" key="5">
    <source>
        <dbReference type="ARBA" id="ARBA00022498"/>
    </source>
</evidence>
<protein>
    <recommendedName>
        <fullName evidence="4">Prephenate dehydrogenase</fullName>
        <ecNumber evidence="3">1.3.1.12</ecNumber>
    </recommendedName>
</protein>
<sequence length="367" mass="41403">MRRVLVVGLGLIGGSLAKNIKYNQENECKVYGFDNLKSTLDYAVKYQLIDEKVDTFQQGVAVADIIILATPIHITINYLEQLNKTTMDRKKIVTDVSSVKGSIMEVAEQLTNPNVSFVGGHPMAGSHKQGIEAAKSHLFENAYYVLTPSIRATEEDVQTIQHILEGTKSNFVILSGAEHDKMTGIVSHFPHLVASSLVHQAINWQSEYPFIPKLAAGGFRDITRIASSNPELWQDIFFQNKEEMLIFLTDWIEEMKKVQGLLETERKEEVIAYLKQAKAYRDGLPKKKKGAIPSFYDLYVDIYDKPGELYKVIKLLAEFEINITNIQILEIRENMTGVLRITVQSEEGQLTAKSILENNGYEVSVEE</sequence>